<dbReference type="PROSITE" id="PS00134">
    <property type="entry name" value="TRYPSIN_HIS"/>
    <property type="match status" value="1"/>
</dbReference>
<protein>
    <submittedName>
        <fullName evidence="5">Uncharacterized protein</fullName>
    </submittedName>
</protein>
<dbReference type="GO" id="GO:0006508">
    <property type="term" value="P:proteolysis"/>
    <property type="evidence" value="ECO:0007669"/>
    <property type="project" value="InterPro"/>
</dbReference>
<dbReference type="VEuPathDB" id="VectorBase:AALB20_032618"/>
<dbReference type="PANTHER" id="PTHR24258">
    <property type="entry name" value="SERINE PROTEASE-RELATED"/>
    <property type="match status" value="1"/>
</dbReference>
<dbReference type="SMART" id="SM00020">
    <property type="entry name" value="Tryp_SPc"/>
    <property type="match status" value="1"/>
</dbReference>
<feature type="region of interest" description="Disordered" evidence="3">
    <location>
        <begin position="138"/>
        <end position="176"/>
    </location>
</feature>
<evidence type="ECO:0000313" key="5">
    <source>
        <dbReference type="EnsemblMetazoa" id="AALB003704-PA"/>
    </source>
</evidence>
<dbReference type="GeneID" id="118457426"/>
<dbReference type="InterPro" id="IPR001314">
    <property type="entry name" value="Peptidase_S1A"/>
</dbReference>
<evidence type="ECO:0000256" key="3">
    <source>
        <dbReference type="SAM" id="MobiDB-lite"/>
    </source>
</evidence>
<dbReference type="RefSeq" id="XP_035774942.1">
    <property type="nucleotide sequence ID" value="XM_035919049.1"/>
</dbReference>
<reference evidence="5" key="2">
    <citation type="submission" date="2022-08" db="UniProtKB">
        <authorList>
            <consortium name="EnsemblMetazoa"/>
        </authorList>
    </citation>
    <scope>IDENTIFICATION</scope>
    <source>
        <strain evidence="5">STECLA/ALBI9_A</strain>
    </source>
</reference>
<dbReference type="PROSITE" id="PS50240">
    <property type="entry name" value="TRYPSIN_DOM"/>
    <property type="match status" value="1"/>
</dbReference>
<dbReference type="InterPro" id="IPR043504">
    <property type="entry name" value="Peptidase_S1_PA_chymotrypsin"/>
</dbReference>
<comment type="similarity">
    <text evidence="2">Belongs to the peptidase S1 family. CLIP subfamily.</text>
</comment>
<feature type="chain" id="PRO_5043411051" evidence="4">
    <location>
        <begin position="22"/>
        <end position="513"/>
    </location>
</feature>
<name>A0A182FB24_ANOAL</name>
<organism evidence="5 6">
    <name type="scientific">Anopheles albimanus</name>
    <name type="common">New world malaria mosquito</name>
    <dbReference type="NCBI Taxonomy" id="7167"/>
    <lineage>
        <taxon>Eukaryota</taxon>
        <taxon>Metazoa</taxon>
        <taxon>Ecdysozoa</taxon>
        <taxon>Arthropoda</taxon>
        <taxon>Hexapoda</taxon>
        <taxon>Insecta</taxon>
        <taxon>Pterygota</taxon>
        <taxon>Neoptera</taxon>
        <taxon>Endopterygota</taxon>
        <taxon>Diptera</taxon>
        <taxon>Nematocera</taxon>
        <taxon>Culicoidea</taxon>
        <taxon>Culicidae</taxon>
        <taxon>Anophelinae</taxon>
        <taxon>Anopheles</taxon>
    </lineage>
</organism>
<dbReference type="VEuPathDB" id="VectorBase:AALB003704"/>
<dbReference type="Pfam" id="PF00089">
    <property type="entry name" value="Trypsin"/>
    <property type="match status" value="1"/>
</dbReference>
<dbReference type="RefSeq" id="XP_035775021.1">
    <property type="nucleotide sequence ID" value="XM_035919128.1"/>
</dbReference>
<dbReference type="InterPro" id="IPR001254">
    <property type="entry name" value="Trypsin_dom"/>
</dbReference>
<evidence type="ECO:0000256" key="4">
    <source>
        <dbReference type="SAM" id="SignalP"/>
    </source>
</evidence>
<dbReference type="InterPro" id="IPR018114">
    <property type="entry name" value="TRYPSIN_HIS"/>
</dbReference>
<keyword evidence="4" id="KW-0732">Signal</keyword>
<dbReference type="GO" id="GO:0004252">
    <property type="term" value="F:serine-type endopeptidase activity"/>
    <property type="evidence" value="ECO:0007669"/>
    <property type="project" value="InterPro"/>
</dbReference>
<sequence length="513" mass="55952">MSKHNRLRSGWWCLMVMLCTAAPSLVPVTIAQLDGTFWWMNGNLLKQVEVLRETKDVKAVVVSKDSPFEEVRVGSNSMTEDGDAPDCTCMPFRRCSINQNEPDDVIVRDGLCGVNSVCCRPNQIAPLNVVVTSTTKTTTPTTTVYDPPDRLIFDSEPPSSTTADVATNETNPTAATEFDPGLLLELSALLLNHSISGVPEPLESLDGNGIQVGTSDSPGLDAEPTVCGVRHRQTKSSRVFFQDNGDVADDAAAELIDPVQGMANFGEFPWTAALYQLVRNGSFVYHCAAALLDDRTLITAAHCVSNNRLHPDRYVVHAGDWDRRHTQERLPLQERTVSRIVVHPNYYSGTLLNDLALLVLDRPFEGMSANIGPVCLPTEPDAMSVERRLYHDCLVTGWGGTPKARTVQPILHYTMMPLVDRVTCETVLRQHAPSLGRRFRLHPSVVCAGGRLQADTCEGSGGSPLVCADRRYDRYVLVGLVSWGIGCGGGAPAVLTNVAALSSWIRAQWSSVL</sequence>
<dbReference type="InterPro" id="IPR009003">
    <property type="entry name" value="Peptidase_S1_PA"/>
</dbReference>
<dbReference type="PANTHER" id="PTHR24258:SF129">
    <property type="entry name" value="LP15124P-RELATED"/>
    <property type="match status" value="1"/>
</dbReference>
<dbReference type="CDD" id="cd00190">
    <property type="entry name" value="Tryp_SPc"/>
    <property type="match status" value="1"/>
</dbReference>
<dbReference type="EnsemblMetazoa" id="AALB003704-RA">
    <property type="protein sequence ID" value="AALB003704-PA"/>
    <property type="gene ID" value="AALB003704"/>
</dbReference>
<accession>A0A182FB24</accession>
<dbReference type="STRING" id="7167.A0A182FB24"/>
<feature type="signal peptide" evidence="4">
    <location>
        <begin position="1"/>
        <end position="21"/>
    </location>
</feature>
<dbReference type="Proteomes" id="UP000069272">
    <property type="component" value="Chromosome X"/>
</dbReference>
<feature type="compositionally biased region" description="Low complexity" evidence="3">
    <location>
        <begin position="166"/>
        <end position="176"/>
    </location>
</feature>
<dbReference type="PRINTS" id="PR00722">
    <property type="entry name" value="CHYMOTRYPSIN"/>
</dbReference>
<keyword evidence="6" id="KW-1185">Reference proteome</keyword>
<evidence type="ECO:0000256" key="2">
    <source>
        <dbReference type="ARBA" id="ARBA00024195"/>
    </source>
</evidence>
<dbReference type="FunFam" id="2.40.10.10:FF:000068">
    <property type="entry name" value="transmembrane protease serine 2"/>
    <property type="match status" value="1"/>
</dbReference>
<reference evidence="5 6" key="1">
    <citation type="journal article" date="2017" name="G3 (Bethesda)">
        <title>The Physical Genome Mapping of Anopheles albimanus Corrected Scaffold Misassemblies and Identified Interarm Rearrangements in Genus Anopheles.</title>
        <authorList>
            <person name="Artemov G.N."/>
            <person name="Peery A.N."/>
            <person name="Jiang X."/>
            <person name="Tu Z."/>
            <person name="Stegniy V.N."/>
            <person name="Sharakhova M.V."/>
            <person name="Sharakhov I.V."/>
        </authorList>
    </citation>
    <scope>NUCLEOTIDE SEQUENCE [LARGE SCALE GENOMIC DNA]</scope>
    <source>
        <strain evidence="5 6">ALBI9_A</strain>
    </source>
</reference>
<dbReference type="AlphaFoldDB" id="A0A182FB24"/>
<proteinExistence type="inferred from homology"/>
<dbReference type="KEGG" id="aali:118457426"/>
<keyword evidence="1" id="KW-1015">Disulfide bond</keyword>
<evidence type="ECO:0000256" key="1">
    <source>
        <dbReference type="ARBA" id="ARBA00023157"/>
    </source>
</evidence>
<dbReference type="Gene3D" id="2.40.10.10">
    <property type="entry name" value="Trypsin-like serine proteases"/>
    <property type="match status" value="2"/>
</dbReference>
<dbReference type="SUPFAM" id="SSF50494">
    <property type="entry name" value="Trypsin-like serine proteases"/>
    <property type="match status" value="1"/>
</dbReference>
<dbReference type="OrthoDB" id="6380398at2759"/>
<evidence type="ECO:0000313" key="6">
    <source>
        <dbReference type="Proteomes" id="UP000069272"/>
    </source>
</evidence>